<accession>A0ABV7L3P5</accession>
<evidence type="ECO:0000313" key="1">
    <source>
        <dbReference type="EMBL" id="MFC3229235.1"/>
    </source>
</evidence>
<protein>
    <submittedName>
        <fullName evidence="1">DUF6134 family protein</fullName>
    </submittedName>
</protein>
<comment type="caution">
    <text evidence="1">The sequence shown here is derived from an EMBL/GenBank/DDBJ whole genome shotgun (WGS) entry which is preliminary data.</text>
</comment>
<evidence type="ECO:0000313" key="2">
    <source>
        <dbReference type="Proteomes" id="UP001595528"/>
    </source>
</evidence>
<dbReference type="InterPro" id="IPR045767">
    <property type="entry name" value="DUF6134"/>
</dbReference>
<sequence length="240" mass="26456">MTTQDDDAGVRAGLSRRSLLQGGAATLGLGAILPDGVSRRAHAAVDAASARDLLFDVSRDDAPIGRHEIRFDRAGGRLEVDIRIELEIGLLFVTAFRYSHRNRETWQDGRLAAITTRTDDDGTDHRLQGRQTADGLVIETGGGREVVPAALLPTSWWHPDTMGRSQLLNTQDGRIMSVRMTAGVEERIRGDGGTIAARRHVCRGDVDLELWRDRADRLARIRFTAPRDGSVIDYRRRPGG</sequence>
<dbReference type="EMBL" id="JBHRTR010000031">
    <property type="protein sequence ID" value="MFC3229235.1"/>
    <property type="molecule type" value="Genomic_DNA"/>
</dbReference>
<dbReference type="Pfam" id="PF19630">
    <property type="entry name" value="DUF6134"/>
    <property type="match status" value="1"/>
</dbReference>
<gene>
    <name evidence="1" type="ORF">ACFOGJ_18455</name>
</gene>
<dbReference type="Proteomes" id="UP001595528">
    <property type="component" value="Unassembled WGS sequence"/>
</dbReference>
<organism evidence="1 2">
    <name type="scientific">Marinibaculum pumilum</name>
    <dbReference type="NCBI Taxonomy" id="1766165"/>
    <lineage>
        <taxon>Bacteria</taxon>
        <taxon>Pseudomonadati</taxon>
        <taxon>Pseudomonadota</taxon>
        <taxon>Alphaproteobacteria</taxon>
        <taxon>Rhodospirillales</taxon>
        <taxon>Rhodospirillaceae</taxon>
        <taxon>Marinibaculum</taxon>
    </lineage>
</organism>
<name>A0ABV7L3P5_9PROT</name>
<reference evidence="2" key="1">
    <citation type="journal article" date="2019" name="Int. J. Syst. Evol. Microbiol.">
        <title>The Global Catalogue of Microorganisms (GCM) 10K type strain sequencing project: providing services to taxonomists for standard genome sequencing and annotation.</title>
        <authorList>
            <consortium name="The Broad Institute Genomics Platform"/>
            <consortium name="The Broad Institute Genome Sequencing Center for Infectious Disease"/>
            <person name="Wu L."/>
            <person name="Ma J."/>
        </authorList>
    </citation>
    <scope>NUCLEOTIDE SEQUENCE [LARGE SCALE GENOMIC DNA]</scope>
    <source>
        <strain evidence="2">KCTC 42964</strain>
    </source>
</reference>
<keyword evidence="2" id="KW-1185">Reference proteome</keyword>
<dbReference type="RefSeq" id="WP_379903246.1">
    <property type="nucleotide sequence ID" value="NZ_JBHRTR010000031.1"/>
</dbReference>
<proteinExistence type="predicted"/>
<dbReference type="InterPro" id="IPR006311">
    <property type="entry name" value="TAT_signal"/>
</dbReference>
<dbReference type="PROSITE" id="PS51318">
    <property type="entry name" value="TAT"/>
    <property type="match status" value="1"/>
</dbReference>